<dbReference type="Proteomes" id="UP001152795">
    <property type="component" value="Unassembled WGS sequence"/>
</dbReference>
<proteinExistence type="inferred from homology"/>
<dbReference type="InterPro" id="IPR017937">
    <property type="entry name" value="Thioredoxin_CS"/>
</dbReference>
<dbReference type="InterPro" id="IPR036249">
    <property type="entry name" value="Thioredoxin-like_sf"/>
</dbReference>
<evidence type="ECO:0000313" key="4">
    <source>
        <dbReference type="Proteomes" id="UP001152795"/>
    </source>
</evidence>
<feature type="domain" description="Thioredoxin" evidence="2">
    <location>
        <begin position="336"/>
        <end position="461"/>
    </location>
</feature>
<dbReference type="InterPro" id="IPR046374">
    <property type="entry name" value="PDI_a_PDIR"/>
</dbReference>
<dbReference type="SUPFAM" id="SSF52833">
    <property type="entry name" value="Thioredoxin-like"/>
    <property type="match status" value="7"/>
</dbReference>
<dbReference type="PROSITE" id="PS51352">
    <property type="entry name" value="THIOREDOXIN_2"/>
    <property type="match status" value="6"/>
</dbReference>
<dbReference type="GO" id="GO:0005783">
    <property type="term" value="C:endoplasmic reticulum"/>
    <property type="evidence" value="ECO:0007669"/>
    <property type="project" value="TreeGrafter"/>
</dbReference>
<accession>A0A7D9DIZ1</accession>
<organism evidence="3 4">
    <name type="scientific">Paramuricea clavata</name>
    <name type="common">Red gorgonian</name>
    <name type="synonym">Violescent sea-whip</name>
    <dbReference type="NCBI Taxonomy" id="317549"/>
    <lineage>
        <taxon>Eukaryota</taxon>
        <taxon>Metazoa</taxon>
        <taxon>Cnidaria</taxon>
        <taxon>Anthozoa</taxon>
        <taxon>Octocorallia</taxon>
        <taxon>Malacalcyonacea</taxon>
        <taxon>Plexauridae</taxon>
        <taxon>Paramuricea</taxon>
    </lineage>
</organism>
<feature type="domain" description="Thioredoxin" evidence="2">
    <location>
        <begin position="583"/>
        <end position="713"/>
    </location>
</feature>
<keyword evidence="4" id="KW-1185">Reference proteome</keyword>
<dbReference type="GO" id="GO:0006457">
    <property type="term" value="P:protein folding"/>
    <property type="evidence" value="ECO:0007669"/>
    <property type="project" value="TreeGrafter"/>
</dbReference>
<dbReference type="InterPro" id="IPR051063">
    <property type="entry name" value="PDI"/>
</dbReference>
<feature type="domain" description="Thioredoxin" evidence="2">
    <location>
        <begin position="223"/>
        <end position="334"/>
    </location>
</feature>
<dbReference type="EMBL" id="CACRXK020001001">
    <property type="protein sequence ID" value="CAB3986332.1"/>
    <property type="molecule type" value="Genomic_DNA"/>
</dbReference>
<evidence type="ECO:0000256" key="1">
    <source>
        <dbReference type="ARBA" id="ARBA00006347"/>
    </source>
</evidence>
<evidence type="ECO:0000313" key="3">
    <source>
        <dbReference type="EMBL" id="CAB3986332.1"/>
    </source>
</evidence>
<gene>
    <name evidence="3" type="ORF">PACLA_8A068994</name>
</gene>
<protein>
    <submittedName>
        <fullName evidence="3">Disulfide-isomerase A5-like</fullName>
    </submittedName>
</protein>
<feature type="non-terminal residue" evidence="3">
    <location>
        <position position="800"/>
    </location>
</feature>
<dbReference type="PANTHER" id="PTHR45672:SF2">
    <property type="entry name" value="PROTEIN DISULFIDE-ISOMERASE A5"/>
    <property type="match status" value="1"/>
</dbReference>
<feature type="domain" description="Thioredoxin" evidence="2">
    <location>
        <begin position="463"/>
        <end position="581"/>
    </location>
</feature>
<reference evidence="3" key="1">
    <citation type="submission" date="2020-04" db="EMBL/GenBank/DDBJ databases">
        <authorList>
            <person name="Alioto T."/>
            <person name="Alioto T."/>
            <person name="Gomez Garrido J."/>
        </authorList>
    </citation>
    <scope>NUCLEOTIDE SEQUENCE</scope>
    <source>
        <strain evidence="3">A484AB</strain>
    </source>
</reference>
<comment type="similarity">
    <text evidence="1">Belongs to the protein disulfide isomerase family.</text>
</comment>
<name>A0A7D9DIZ1_PARCT</name>
<dbReference type="PANTHER" id="PTHR45672">
    <property type="entry name" value="PROTEIN DISULFIDE-ISOMERASE C17H9.14C-RELATED"/>
    <property type="match status" value="1"/>
</dbReference>
<comment type="caution">
    <text evidence="3">The sequence shown here is derived from an EMBL/GenBank/DDBJ whole genome shotgun (WGS) entry which is preliminary data.</text>
</comment>
<evidence type="ECO:0000259" key="2">
    <source>
        <dbReference type="PROSITE" id="PS51352"/>
    </source>
</evidence>
<dbReference type="GO" id="GO:0003756">
    <property type="term" value="F:protein disulfide isomerase activity"/>
    <property type="evidence" value="ECO:0007669"/>
    <property type="project" value="InterPro"/>
</dbReference>
<feature type="domain" description="Thioredoxin" evidence="2">
    <location>
        <begin position="714"/>
        <end position="800"/>
    </location>
</feature>
<dbReference type="Gene3D" id="3.40.30.10">
    <property type="entry name" value="Glutaredoxin"/>
    <property type="match status" value="7"/>
</dbReference>
<dbReference type="OrthoDB" id="10264505at2759"/>
<dbReference type="CDD" id="cd02997">
    <property type="entry name" value="PDI_a_PDIR"/>
    <property type="match status" value="4"/>
</dbReference>
<dbReference type="AlphaFoldDB" id="A0A7D9DIZ1"/>
<dbReference type="PRINTS" id="PR00421">
    <property type="entry name" value="THIOREDOXIN"/>
</dbReference>
<dbReference type="InterPro" id="IPR013766">
    <property type="entry name" value="Thioredoxin_domain"/>
</dbReference>
<dbReference type="PROSITE" id="PS00194">
    <property type="entry name" value="THIOREDOXIN_1"/>
    <property type="match status" value="3"/>
</dbReference>
<dbReference type="Pfam" id="PF00085">
    <property type="entry name" value="Thioredoxin"/>
    <property type="match status" value="6"/>
</dbReference>
<feature type="domain" description="Thioredoxin" evidence="2">
    <location>
        <begin position="96"/>
        <end position="215"/>
    </location>
</feature>
<sequence>MNRPLSNDILYILYLIEKEVSDKLNLLGALAQDFKGKGSVAFVNCGEYSKLCKKFKISAKYGPVLKHYKNGKFNKDYDRKDTLKSLTTFMNNPTGDTPWAEEPGADTVRHVDGDKDLAKLVTKEKKPLFVMFYAPWCGFCKRLKPVYQEIATEVKQSVLLAGMDVDNADSMNTRMQFNITGFPTLIYFHGGKELHRYKGKHEKDLLIEWLQNPTDEAPKDEEEEQWKDSPSEVVHLTDDSFDDYIASNPSVLVMFYAPWCGHCKAMKPEYVDAAQTMKDEDIPGTLAAVDATKETALGKRFEVKGFPSVKYFKDGEFAFEMNERKADTIVDFMKDPKEPPPPPPSEPEWSETESEISHLQDVHFKDFLKKKKHVLVMFYAPWCGHCKKAKPEFTEAANHYAGNKKIGFAAVDCTKETASCSAHGVQGYPTFKYFNYGKNDEKYTGGRTKDDFIKFMENPQEPATPPPEEEQWSDEPSAVEHLTDDNFEDFLSKHDSMLVMFYAPWCGHCKAMKPAYVEAADEMKTQKVKGVLAAVNCMKEQKLRTKYEVNGFPSVKYFKDGKYAYDYPRSRTKDDLVDFMKNPSEAHKNPNTIVKNDIPWSDEDTYVAHLTGDDFDQYVQSHNSVLVMFYAPWCGHCKKTKPEFETAAETINTHKGQGKMAAVDCTKDQELCKKYDVKGYPTIKYFKDGEDSFKYYQARTAQSFTAFMKNPQPPEPEWSAVPGKVKHLTDDNLEEVLKSHKSVLVMFYSPRCGYCKTMKPDFIAAAEQLSAEGSDIVLAAMDATKNAKTAQEHVKTGYPT</sequence>